<keyword evidence="3" id="KW-1185">Reference proteome</keyword>
<keyword evidence="2" id="KW-0378">Hydrolase</keyword>
<accession>A0ABV6GDW7</accession>
<dbReference type="Pfam" id="PF12146">
    <property type="entry name" value="Hydrolase_4"/>
    <property type="match status" value="1"/>
</dbReference>
<evidence type="ECO:0000313" key="2">
    <source>
        <dbReference type="EMBL" id="MFC0271876.1"/>
    </source>
</evidence>
<sequence>MKENYPVIDGAESFFLKGNNVGLLITHGFMGTPQSVRFLGDKFSELGYTVLAPRLKGHGTHYQDLERSTSNEWFTDLEKGYTVLKEHCPTIFVIGQSMGGALALWLANKYQDIEGLILINAALSVPSYDQWIGKTSPSYISETAPDIKLKGVHEITYKKVPILSIHELQALLKNTPGIIPKITNPILCFKSAEDHVVPPENTDFILKHIGSNQKEAVTLSNSYHVASMDNDRELIIKKSHLYIQKLLQKVEVVL</sequence>
<name>A0ABV6GDW7_9BACI</name>
<dbReference type="RefSeq" id="WP_378933575.1">
    <property type="nucleotide sequence ID" value="NZ_JBHLVO010000006.1"/>
</dbReference>
<gene>
    <name evidence="2" type="ORF">ACFFIX_10470</name>
</gene>
<protein>
    <submittedName>
        <fullName evidence="2">Alpha/beta hydrolase</fullName>
    </submittedName>
</protein>
<dbReference type="SUPFAM" id="SSF53474">
    <property type="entry name" value="alpha/beta-Hydrolases"/>
    <property type="match status" value="1"/>
</dbReference>
<dbReference type="Gene3D" id="3.40.50.1820">
    <property type="entry name" value="alpha/beta hydrolase"/>
    <property type="match status" value="1"/>
</dbReference>
<feature type="domain" description="Serine aminopeptidase S33" evidence="1">
    <location>
        <begin position="23"/>
        <end position="229"/>
    </location>
</feature>
<dbReference type="InterPro" id="IPR051044">
    <property type="entry name" value="MAG_DAG_Lipase"/>
</dbReference>
<proteinExistence type="predicted"/>
<dbReference type="InterPro" id="IPR012354">
    <property type="entry name" value="Esterase_lipase"/>
</dbReference>
<dbReference type="PIRSF" id="PIRSF017388">
    <property type="entry name" value="Esterase_lipase"/>
    <property type="match status" value="1"/>
</dbReference>
<dbReference type="Proteomes" id="UP001589854">
    <property type="component" value="Unassembled WGS sequence"/>
</dbReference>
<evidence type="ECO:0000313" key="3">
    <source>
        <dbReference type="Proteomes" id="UP001589854"/>
    </source>
</evidence>
<organism evidence="2 3">
    <name type="scientific">Metabacillus herbersteinensis</name>
    <dbReference type="NCBI Taxonomy" id="283816"/>
    <lineage>
        <taxon>Bacteria</taxon>
        <taxon>Bacillati</taxon>
        <taxon>Bacillota</taxon>
        <taxon>Bacilli</taxon>
        <taxon>Bacillales</taxon>
        <taxon>Bacillaceae</taxon>
        <taxon>Metabacillus</taxon>
    </lineage>
</organism>
<dbReference type="EMBL" id="JBHLVO010000006">
    <property type="protein sequence ID" value="MFC0271876.1"/>
    <property type="molecule type" value="Genomic_DNA"/>
</dbReference>
<dbReference type="InterPro" id="IPR022742">
    <property type="entry name" value="Hydrolase_4"/>
</dbReference>
<comment type="caution">
    <text evidence="2">The sequence shown here is derived from an EMBL/GenBank/DDBJ whole genome shotgun (WGS) entry which is preliminary data.</text>
</comment>
<evidence type="ECO:0000259" key="1">
    <source>
        <dbReference type="Pfam" id="PF12146"/>
    </source>
</evidence>
<dbReference type="InterPro" id="IPR029058">
    <property type="entry name" value="AB_hydrolase_fold"/>
</dbReference>
<dbReference type="PANTHER" id="PTHR11614">
    <property type="entry name" value="PHOSPHOLIPASE-RELATED"/>
    <property type="match status" value="1"/>
</dbReference>
<dbReference type="GO" id="GO:0016787">
    <property type="term" value="F:hydrolase activity"/>
    <property type="evidence" value="ECO:0007669"/>
    <property type="project" value="UniProtKB-KW"/>
</dbReference>
<reference evidence="2 3" key="1">
    <citation type="submission" date="2024-09" db="EMBL/GenBank/DDBJ databases">
        <authorList>
            <person name="Sun Q."/>
            <person name="Mori K."/>
        </authorList>
    </citation>
    <scope>NUCLEOTIDE SEQUENCE [LARGE SCALE GENOMIC DNA]</scope>
    <source>
        <strain evidence="2 3">CCM 7228</strain>
    </source>
</reference>